<organism evidence="5 6">
    <name type="scientific">Cyclostephanos tholiformis</name>
    <dbReference type="NCBI Taxonomy" id="382380"/>
    <lineage>
        <taxon>Eukaryota</taxon>
        <taxon>Sar</taxon>
        <taxon>Stramenopiles</taxon>
        <taxon>Ochrophyta</taxon>
        <taxon>Bacillariophyta</taxon>
        <taxon>Coscinodiscophyceae</taxon>
        <taxon>Thalassiosirophycidae</taxon>
        <taxon>Stephanodiscales</taxon>
        <taxon>Stephanodiscaceae</taxon>
        <taxon>Cyclostephanos</taxon>
    </lineage>
</organism>
<evidence type="ECO:0000256" key="2">
    <source>
        <dbReference type="ARBA" id="ARBA00022540"/>
    </source>
</evidence>
<dbReference type="InterPro" id="IPR019382">
    <property type="entry name" value="eIF3l"/>
</dbReference>
<keyword evidence="2 4" id="KW-0396">Initiation factor</keyword>
<comment type="similarity">
    <text evidence="4">Belongs to the eIF-3 subunit L family.</text>
</comment>
<reference evidence="5 6" key="1">
    <citation type="submission" date="2024-10" db="EMBL/GenBank/DDBJ databases">
        <title>Updated reference genomes for cyclostephanoid diatoms.</title>
        <authorList>
            <person name="Roberts W.R."/>
            <person name="Alverson A.J."/>
        </authorList>
    </citation>
    <scope>NUCLEOTIDE SEQUENCE [LARGE SCALE GENOMIC DNA]</scope>
    <source>
        <strain evidence="5 6">AJA228-03</strain>
    </source>
</reference>
<proteinExistence type="inferred from homology"/>
<comment type="subunit">
    <text evidence="4">Component of the eukaryotic translation initiation factor 3 (eIF-3) complex.</text>
</comment>
<dbReference type="AlphaFoldDB" id="A0ABD3RY64"/>
<dbReference type="GO" id="GO:0016282">
    <property type="term" value="C:eukaryotic 43S preinitiation complex"/>
    <property type="evidence" value="ECO:0007669"/>
    <property type="project" value="UniProtKB-UniRule"/>
</dbReference>
<dbReference type="Proteomes" id="UP001530377">
    <property type="component" value="Unassembled WGS sequence"/>
</dbReference>
<dbReference type="GO" id="GO:0033290">
    <property type="term" value="C:eukaryotic 48S preinitiation complex"/>
    <property type="evidence" value="ECO:0007669"/>
    <property type="project" value="UniProtKB-UniRule"/>
</dbReference>
<name>A0ABD3RY64_9STRA</name>
<dbReference type="GO" id="GO:0005852">
    <property type="term" value="C:eukaryotic translation initiation factor 3 complex"/>
    <property type="evidence" value="ECO:0007669"/>
    <property type="project" value="UniProtKB-UniRule"/>
</dbReference>
<dbReference type="PANTHER" id="PTHR13242">
    <property type="entry name" value="EUKARYOTIC TRANSLATION INITIATION FACTOR 3"/>
    <property type="match status" value="1"/>
</dbReference>
<evidence type="ECO:0000256" key="3">
    <source>
        <dbReference type="ARBA" id="ARBA00022917"/>
    </source>
</evidence>
<dbReference type="GO" id="GO:0001732">
    <property type="term" value="P:formation of cytoplasmic translation initiation complex"/>
    <property type="evidence" value="ECO:0007669"/>
    <property type="project" value="UniProtKB-UniRule"/>
</dbReference>
<comment type="subcellular location">
    <subcellularLocation>
        <location evidence="4">Cytoplasm</location>
    </subcellularLocation>
</comment>
<accession>A0ABD3RY64</accession>
<comment type="function">
    <text evidence="4">Component of the eukaryotic translation initiation factor 3 (eIF-3) complex, which is involved in protein synthesis of a specialized repertoire of mRNAs and, together with other initiation factors, stimulates binding of mRNA and methionyl-tRNAi to the 40S ribosome. The eIF-3 complex specifically targets and initiates translation of a subset of mRNAs involved in cell proliferation.</text>
</comment>
<keyword evidence="3 4" id="KW-0648">Protein biosynthesis</keyword>
<evidence type="ECO:0000313" key="5">
    <source>
        <dbReference type="EMBL" id="KAL3817121.1"/>
    </source>
</evidence>
<gene>
    <name evidence="5" type="ORF">ACHAXA_009952</name>
</gene>
<dbReference type="EMBL" id="JALLPB020000119">
    <property type="protein sequence ID" value="KAL3817121.1"/>
    <property type="molecule type" value="Genomic_DNA"/>
</dbReference>
<dbReference type="Pfam" id="PF10255">
    <property type="entry name" value="Paf67"/>
    <property type="match status" value="1"/>
</dbReference>
<keyword evidence="1 4" id="KW-0963">Cytoplasm</keyword>
<dbReference type="GO" id="GO:0003743">
    <property type="term" value="F:translation initiation factor activity"/>
    <property type="evidence" value="ECO:0007669"/>
    <property type="project" value="UniProtKB-UniRule"/>
</dbReference>
<evidence type="ECO:0000256" key="1">
    <source>
        <dbReference type="ARBA" id="ARBA00022490"/>
    </source>
</evidence>
<dbReference type="PANTHER" id="PTHR13242:SF0">
    <property type="entry name" value="EUKARYOTIC TRANSLATION INITIATION FACTOR 3 SUBUNIT L"/>
    <property type="match status" value="1"/>
</dbReference>
<protein>
    <recommendedName>
        <fullName evidence="4">Eukaryotic translation initiation factor 3 subunit L</fullName>
        <shortName evidence="4">eIF3l</shortName>
    </recommendedName>
</protein>
<sequence length="573" mass="63622">MADEALFPDSVKDFVFDLHDASRRSFIPSEQQSLYQTTFREITAKEDGGDGVEGGGGGMMMMWDEKGRYFPNTAWPSSSAIAPECGNDPLFLALYDELTLRHLQSVKRPSVRDRVGGWRAYAKLFDLILAEAAGGGGNGETLYLVPEWCFDVMHEFLYQFQGFCQFRTATYAAAAKAADASDPEKGPTGHVVDAIDVLSQNRDAWAVESVLSYLHRLVAAGSRRTGGDGASSSSCAPVYRFLAYFGSVTLSRLECLLGDYRASVSALDVIYDPNADLVAVGEDMRSPEELVNGVFPARLSLAYHAGVSYLMLRRYKDSASILGGICLFMQRGFKTGQLRKIPGSEQFNKLFDRMIALLAILSHVCPKSVVDDAIASVVREKHANNLSKIEAGEEGYEDLFVFACPKFVNPAVPDYGRALRPGCPPVPYGQDAYKLQVQHFMMEMAAHATLRKMRSYMSLYTSIEVEKLASFNDMKVEEFGPWLTCFKHKMRQLERGVAVTPGPAEAASKGVVRGVNSDMDRMGMALDIHYHVSGNVVHVDEAEKTRRFETFFMKQIENNYDILRQLESIKIEV</sequence>
<keyword evidence="6" id="KW-1185">Reference proteome</keyword>
<evidence type="ECO:0000256" key="4">
    <source>
        <dbReference type="HAMAP-Rule" id="MF_03011"/>
    </source>
</evidence>
<dbReference type="HAMAP" id="MF_03011">
    <property type="entry name" value="eIF3l"/>
    <property type="match status" value="1"/>
</dbReference>
<comment type="caution">
    <text evidence="5">The sequence shown here is derived from an EMBL/GenBank/DDBJ whole genome shotgun (WGS) entry which is preliminary data.</text>
</comment>
<evidence type="ECO:0000313" key="6">
    <source>
        <dbReference type="Proteomes" id="UP001530377"/>
    </source>
</evidence>